<reference evidence="3" key="1">
    <citation type="submission" date="2018-02" db="EMBL/GenBank/DDBJ databases">
        <authorList>
            <person name="Moore K."/>
            <person name="Momper L."/>
        </authorList>
    </citation>
    <scope>NUCLEOTIDE SEQUENCE [LARGE SCALE GENOMIC DNA]</scope>
    <source>
        <strain evidence="3">ULC18</strain>
    </source>
</reference>
<proteinExistence type="predicted"/>
<evidence type="ECO:0000313" key="3">
    <source>
        <dbReference type="Proteomes" id="UP000239576"/>
    </source>
</evidence>
<organism evidence="2 3">
    <name type="scientific">Stenomitos frigidus ULC18</name>
    <dbReference type="NCBI Taxonomy" id="2107698"/>
    <lineage>
        <taxon>Bacteria</taxon>
        <taxon>Bacillati</taxon>
        <taxon>Cyanobacteriota</taxon>
        <taxon>Cyanophyceae</taxon>
        <taxon>Leptolyngbyales</taxon>
        <taxon>Leptolyngbyaceae</taxon>
        <taxon>Stenomitos</taxon>
    </lineage>
</organism>
<comment type="caution">
    <text evidence="2">The sequence shown here is derived from an EMBL/GenBank/DDBJ whole genome shotgun (WGS) entry which is preliminary data.</text>
</comment>
<protein>
    <submittedName>
        <fullName evidence="2">Uncharacterized protein</fullName>
    </submittedName>
</protein>
<dbReference type="AlphaFoldDB" id="A0A2T1ELT0"/>
<dbReference type="EMBL" id="PVWK01000017">
    <property type="protein sequence ID" value="PSB33684.1"/>
    <property type="molecule type" value="Genomic_DNA"/>
</dbReference>
<keyword evidence="1" id="KW-1133">Transmembrane helix</keyword>
<gene>
    <name evidence="2" type="ORF">C7B82_04155</name>
</gene>
<name>A0A2T1ELT0_9CYAN</name>
<evidence type="ECO:0000313" key="2">
    <source>
        <dbReference type="EMBL" id="PSB33684.1"/>
    </source>
</evidence>
<reference evidence="2 3" key="2">
    <citation type="submission" date="2018-03" db="EMBL/GenBank/DDBJ databases">
        <title>The ancient ancestry and fast evolution of plastids.</title>
        <authorList>
            <person name="Moore K.R."/>
            <person name="Magnabosco C."/>
            <person name="Momper L."/>
            <person name="Gold D.A."/>
            <person name="Bosak T."/>
            <person name="Fournier G.P."/>
        </authorList>
    </citation>
    <scope>NUCLEOTIDE SEQUENCE [LARGE SCALE GENOMIC DNA]</scope>
    <source>
        <strain evidence="2 3">ULC18</strain>
    </source>
</reference>
<feature type="transmembrane region" description="Helical" evidence="1">
    <location>
        <begin position="40"/>
        <end position="60"/>
    </location>
</feature>
<keyword evidence="1" id="KW-0812">Transmembrane</keyword>
<keyword evidence="1" id="KW-0472">Membrane</keyword>
<dbReference type="RefSeq" id="WP_106255045.1">
    <property type="nucleotide sequence ID" value="NZ_CAWNSW010000080.1"/>
</dbReference>
<evidence type="ECO:0000256" key="1">
    <source>
        <dbReference type="SAM" id="Phobius"/>
    </source>
</evidence>
<keyword evidence="3" id="KW-1185">Reference proteome</keyword>
<accession>A0A2T1ELT0</accession>
<sequence length="65" mass="6559">MATSVQTPTLPPQACLPSSNQIALAPNQSTLPVAPTPSQLAGGDVVNLLIAIAVLVKVVLGKSKQ</sequence>
<dbReference type="Proteomes" id="UP000239576">
    <property type="component" value="Unassembled WGS sequence"/>
</dbReference>